<feature type="transmembrane region" description="Helical" evidence="2">
    <location>
        <begin position="393"/>
        <end position="415"/>
    </location>
</feature>
<dbReference type="GeneID" id="19975752"/>
<feature type="transmembrane region" description="Helical" evidence="2">
    <location>
        <begin position="127"/>
        <end position="148"/>
    </location>
</feature>
<name>W2RLT3_CYPE1</name>
<keyword evidence="2" id="KW-1133">Transmembrane helix</keyword>
<proteinExistence type="predicted"/>
<feature type="domain" description="DUF6536" evidence="3">
    <location>
        <begin position="76"/>
        <end position="226"/>
    </location>
</feature>
<organism evidence="4 5">
    <name type="scientific">Cyphellophora europaea (strain CBS 101466)</name>
    <name type="common">Phialophora europaea</name>
    <dbReference type="NCBI Taxonomy" id="1220924"/>
    <lineage>
        <taxon>Eukaryota</taxon>
        <taxon>Fungi</taxon>
        <taxon>Dikarya</taxon>
        <taxon>Ascomycota</taxon>
        <taxon>Pezizomycotina</taxon>
        <taxon>Eurotiomycetes</taxon>
        <taxon>Chaetothyriomycetidae</taxon>
        <taxon>Chaetothyriales</taxon>
        <taxon>Cyphellophoraceae</taxon>
        <taxon>Cyphellophora</taxon>
    </lineage>
</organism>
<dbReference type="eggNOG" id="ENOG502RYAY">
    <property type="taxonomic scope" value="Eukaryota"/>
</dbReference>
<dbReference type="VEuPathDB" id="FungiDB:HMPREF1541_08413"/>
<evidence type="ECO:0000259" key="3">
    <source>
        <dbReference type="Pfam" id="PF20163"/>
    </source>
</evidence>
<gene>
    <name evidence="4" type="ORF">HMPREF1541_08413</name>
</gene>
<keyword evidence="2" id="KW-0812">Transmembrane</keyword>
<feature type="transmembrane region" description="Helical" evidence="2">
    <location>
        <begin position="655"/>
        <end position="684"/>
    </location>
</feature>
<dbReference type="Pfam" id="PF20163">
    <property type="entry name" value="DUF6536"/>
    <property type="match status" value="1"/>
</dbReference>
<sequence length="765" mass="83430">MSDHGHPTRRADHQPDDNHPEHELTVFSSSESVKTPVYAETISLLDTKSTNTQGREEDADAPPTKSKTNTKRLSGWKVGAVTGAGLATIALALNVAALVWLQQHPAESTGLVEVYRGSCQKVEDMQMWMHFAINALSAVLLASSNYCMQVLSAPTRAEIDKSHESGKYLDIGVQSIRNLSKIAPWRVFIWVVIGLSSAPLHLMYNSAFYSSIAANSYEVFFMTGDYASYRADQGMPPDGSAGRYDMSASAARLEELVGMTPGAGTLELLDPGACLNAYARPLVTDRSNLIVVTKGESEGLNGTALIREKLYNFPSSIANGRTQYDPYGWVCHRSDKMMNRFGGRDATELRPCDAWVDKIKNDIGAWTPLDYSVDFCLSESIEERCSFNGNMQILAVVITSNALKIVCMLIVAFGLGTNQLITVGDAIACFLKKPDPSTQGYCLMSKRDVIDFYRLSEATNDSQDLLNTHLHTSKAATGENHRWSKAASRARWSWTMGSILLALLVVGAFFAIGAAVFFQFGVPFSELGFGKLHPAAIITGMNSGYQGSYSTEVLNSVLMANAPQLILSFLYLHLNSLVTCMWLASEWNDFASERKTLRVSIPEGDQRSTYRLQLPYRVAIPLMIGSGLLHWLISQSLFLAVVAEYDWDGSLQDPIAIATCGYSLTPMIVLLSLGIAICAGTIWLGRGRYLGGPGFMPLAGSCSLAIAAACHAPEEEKDAPLKAVMWGAVPEPKIEFQNKIDGSVVGHCSFSSNEVEQVVEGKMYA</sequence>
<feature type="transmembrane region" description="Helical" evidence="2">
    <location>
        <begin position="78"/>
        <end position="101"/>
    </location>
</feature>
<dbReference type="PANTHER" id="PTHR35395:SF1">
    <property type="entry name" value="DUF6536 DOMAIN-CONTAINING PROTEIN"/>
    <property type="match status" value="1"/>
</dbReference>
<accession>W2RLT3</accession>
<feature type="transmembrane region" description="Helical" evidence="2">
    <location>
        <begin position="565"/>
        <end position="585"/>
    </location>
</feature>
<evidence type="ECO:0000313" key="5">
    <source>
        <dbReference type="Proteomes" id="UP000030752"/>
    </source>
</evidence>
<dbReference type="AlphaFoldDB" id="W2RLT3"/>
<evidence type="ECO:0000256" key="1">
    <source>
        <dbReference type="SAM" id="MobiDB-lite"/>
    </source>
</evidence>
<evidence type="ECO:0000313" key="4">
    <source>
        <dbReference type="EMBL" id="ETN37422.1"/>
    </source>
</evidence>
<keyword evidence="5" id="KW-1185">Reference proteome</keyword>
<dbReference type="OrthoDB" id="5429634at2759"/>
<dbReference type="InterPro" id="IPR046623">
    <property type="entry name" value="DUF6536"/>
</dbReference>
<dbReference type="Proteomes" id="UP000030752">
    <property type="component" value="Unassembled WGS sequence"/>
</dbReference>
<feature type="transmembrane region" description="Helical" evidence="2">
    <location>
        <begin position="618"/>
        <end position="643"/>
    </location>
</feature>
<feature type="region of interest" description="Disordered" evidence="1">
    <location>
        <begin position="44"/>
        <end position="71"/>
    </location>
</feature>
<reference evidence="4 5" key="1">
    <citation type="submission" date="2013-03" db="EMBL/GenBank/DDBJ databases">
        <title>The Genome Sequence of Phialophora europaea CBS 101466.</title>
        <authorList>
            <consortium name="The Broad Institute Genomics Platform"/>
            <person name="Cuomo C."/>
            <person name="de Hoog S."/>
            <person name="Gorbushina A."/>
            <person name="Walker B."/>
            <person name="Young S.K."/>
            <person name="Zeng Q."/>
            <person name="Gargeya S."/>
            <person name="Fitzgerald M."/>
            <person name="Haas B."/>
            <person name="Abouelleil A."/>
            <person name="Allen A.W."/>
            <person name="Alvarado L."/>
            <person name="Arachchi H.M."/>
            <person name="Berlin A.M."/>
            <person name="Chapman S.B."/>
            <person name="Gainer-Dewar J."/>
            <person name="Goldberg J."/>
            <person name="Griggs A."/>
            <person name="Gujja S."/>
            <person name="Hansen M."/>
            <person name="Howarth C."/>
            <person name="Imamovic A."/>
            <person name="Ireland A."/>
            <person name="Larimer J."/>
            <person name="McCowan C."/>
            <person name="Murphy C."/>
            <person name="Pearson M."/>
            <person name="Poon T.W."/>
            <person name="Priest M."/>
            <person name="Roberts A."/>
            <person name="Saif S."/>
            <person name="Shea T."/>
            <person name="Sisk P."/>
            <person name="Sykes S."/>
            <person name="Wortman J."/>
            <person name="Nusbaum C."/>
            <person name="Birren B."/>
        </authorList>
    </citation>
    <scope>NUCLEOTIDE SEQUENCE [LARGE SCALE GENOMIC DNA]</scope>
    <source>
        <strain evidence="4 5">CBS 101466</strain>
    </source>
</reference>
<feature type="region of interest" description="Disordered" evidence="1">
    <location>
        <begin position="1"/>
        <end position="32"/>
    </location>
</feature>
<dbReference type="PANTHER" id="PTHR35395">
    <property type="entry name" value="DUF6536 DOMAIN-CONTAINING PROTEIN"/>
    <property type="match status" value="1"/>
</dbReference>
<feature type="compositionally biased region" description="Polar residues" evidence="1">
    <location>
        <begin position="44"/>
        <end position="53"/>
    </location>
</feature>
<evidence type="ECO:0000256" key="2">
    <source>
        <dbReference type="SAM" id="Phobius"/>
    </source>
</evidence>
<feature type="transmembrane region" description="Helical" evidence="2">
    <location>
        <begin position="187"/>
        <end position="204"/>
    </location>
</feature>
<feature type="transmembrane region" description="Helical" evidence="2">
    <location>
        <begin position="499"/>
        <end position="522"/>
    </location>
</feature>
<dbReference type="HOGENOM" id="CLU_010112_0_0_1"/>
<dbReference type="EMBL" id="KB822724">
    <property type="protein sequence ID" value="ETN37422.1"/>
    <property type="molecule type" value="Genomic_DNA"/>
</dbReference>
<protein>
    <recommendedName>
        <fullName evidence="3">DUF6536 domain-containing protein</fullName>
    </recommendedName>
</protein>
<dbReference type="RefSeq" id="XP_008720954.1">
    <property type="nucleotide sequence ID" value="XM_008722732.1"/>
</dbReference>
<dbReference type="STRING" id="1220924.W2RLT3"/>
<dbReference type="InParanoid" id="W2RLT3"/>
<feature type="compositionally biased region" description="Basic and acidic residues" evidence="1">
    <location>
        <begin position="1"/>
        <end position="24"/>
    </location>
</feature>
<keyword evidence="2" id="KW-0472">Membrane</keyword>